<keyword evidence="3" id="KW-1185">Reference proteome</keyword>
<accession>A0A5B8A0H4</accession>
<protein>
    <submittedName>
        <fullName evidence="2">DUF4783 domain-containing protein</fullName>
    </submittedName>
</protein>
<dbReference type="EMBL" id="CP040896">
    <property type="protein sequence ID" value="QDA60183.1"/>
    <property type="molecule type" value="Genomic_DNA"/>
</dbReference>
<feature type="chain" id="PRO_5023124486" evidence="1">
    <location>
        <begin position="24"/>
        <end position="132"/>
    </location>
</feature>
<reference evidence="2 3" key="1">
    <citation type="submission" date="2019-06" db="EMBL/GenBank/DDBJ databases">
        <authorList>
            <person name="Srinivasan S."/>
        </authorList>
    </citation>
    <scope>NUCLEOTIDE SEQUENCE [LARGE SCALE GENOMIC DNA]</scope>
    <source>
        <strain evidence="2 3">17J68-5</strain>
    </source>
</reference>
<evidence type="ECO:0000313" key="3">
    <source>
        <dbReference type="Proteomes" id="UP000305398"/>
    </source>
</evidence>
<evidence type="ECO:0000313" key="2">
    <source>
        <dbReference type="EMBL" id="QDA60183.1"/>
    </source>
</evidence>
<proteinExistence type="predicted"/>
<dbReference type="AlphaFoldDB" id="A0A5B8A0H4"/>
<dbReference type="InterPro" id="IPR031977">
    <property type="entry name" value="DUF4783"/>
</dbReference>
<evidence type="ECO:0000256" key="1">
    <source>
        <dbReference type="SAM" id="SignalP"/>
    </source>
</evidence>
<dbReference type="OrthoDB" id="1524766at2"/>
<dbReference type="RefSeq" id="WP_139515361.1">
    <property type="nucleotide sequence ID" value="NZ_CP040896.1"/>
</dbReference>
<dbReference type="KEGG" id="hyj:FHG12_08710"/>
<sequence length="132" mass="14514">MKRNLYRALVITCLALLSIAGYAQGEAFGPVRDAIRTGSSHELAQFFSATVELGFDGDKQSYSPTQAEFVMKDFFAKNAPNGFEYIHQGASNGGIPYAIGKYNGKSGSYRVFVKMKSESGTFKIDNIEFTKE</sequence>
<dbReference type="Gene3D" id="3.10.450.50">
    <property type="match status" value="1"/>
</dbReference>
<organism evidence="2 3">
    <name type="scientific">Hymenobacter jejuensis</name>
    <dbReference type="NCBI Taxonomy" id="2502781"/>
    <lineage>
        <taxon>Bacteria</taxon>
        <taxon>Pseudomonadati</taxon>
        <taxon>Bacteroidota</taxon>
        <taxon>Cytophagia</taxon>
        <taxon>Cytophagales</taxon>
        <taxon>Hymenobacteraceae</taxon>
        <taxon>Hymenobacter</taxon>
    </lineage>
</organism>
<feature type="signal peptide" evidence="1">
    <location>
        <begin position="1"/>
        <end position="23"/>
    </location>
</feature>
<dbReference type="Proteomes" id="UP000305398">
    <property type="component" value="Chromosome"/>
</dbReference>
<gene>
    <name evidence="2" type="ORF">FHG12_08710</name>
</gene>
<name>A0A5B8A0H4_9BACT</name>
<keyword evidence="1" id="KW-0732">Signal</keyword>
<dbReference type="Pfam" id="PF16022">
    <property type="entry name" value="DUF4783"/>
    <property type="match status" value="1"/>
</dbReference>